<reference evidence="6 7" key="1">
    <citation type="submission" date="2016-10" db="EMBL/GenBank/DDBJ databases">
        <authorList>
            <person name="de Groot N.N."/>
        </authorList>
    </citation>
    <scope>NUCLEOTIDE SEQUENCE [LARGE SCALE GENOMIC DNA]</scope>
    <source>
        <strain evidence="6 7">R5</strain>
    </source>
</reference>
<evidence type="ECO:0000313" key="6">
    <source>
        <dbReference type="EMBL" id="SDD09205.1"/>
    </source>
</evidence>
<proteinExistence type="inferred from homology"/>
<evidence type="ECO:0000256" key="2">
    <source>
        <dbReference type="ARBA" id="ARBA00022723"/>
    </source>
</evidence>
<evidence type="ECO:0000259" key="4">
    <source>
        <dbReference type="PROSITE" id="PS00497"/>
    </source>
</evidence>
<sequence>MTSVWHRSNVVGWISYRASVARAASGCLAGSLAAFLAGFLALVAIAPAASLAQQIETQIRTADPADDYLTWAPAPARIRQIPQAGATDKVVVLTNDAEEPVPAGRKFPLDGNVAFAKSIAPGTTATEKTLELVLPKDGAWVDFFVAGSFPRASSADKDAVIEVHEGSATGPRIHSHAAMVRIRKNQRDLTDQERINFLTALSRFLREHRGYERFVRVHELASMGKNQDPAVYFWPDLAHRGPAFLAFHRAYLLSFERELQKIAPSVALPYWIMDELPSVFDENFMGANVISADAVVEPTFAASNPLAHWAVNGEALYRFPYQRNDAQDLKARFFSDETLFVEGTYAKFSRKLEGNPHNLGHNWTGTWMQNCMISPSDPVFWPFHTGFDRQWAKWQWAGGRVNPDGSGESYSPNDAYDDTAAGCNVATPNGCAAIGHHLKDTMWPWNSAVGPGATIKGNRPPADLSQDYIGPFPKASIEGLWPSQPAIPTPGDVIDYAGATAQRLDMGFAYDDVPFGTKLPQVAAAATPAITRTSVQQPAGTASIDQEAVAALAVANDRNRPEAERINALRNLTSLPDSTVVPAAIGVLNEAGRSEALGAAAIEALSLQMMFGQSDHQAHHAAMGALHAALTDRDLTVRQSALRVLASHRDPALIEKLVSSLDNPADKTFATVDAIRGLAVAGGAVKYATSIRKHIATGDNNVRAAAIVALAPDATSRPAIEAVLADRSQPEVVRSAAIRSLAAGNSGATDSLLAVVKNAQEQPTLREQAAGALAATVEARGAALSKVQLNDLATELRKVDSTKLPAVDRALKATDALSGKQ</sequence>
<dbReference type="PRINTS" id="PR00092">
    <property type="entry name" value="TYROSINASE"/>
</dbReference>
<dbReference type="Gene3D" id="1.25.10.10">
    <property type="entry name" value="Leucine-rich Repeat Variant"/>
    <property type="match status" value="1"/>
</dbReference>
<dbReference type="PANTHER" id="PTHR11474:SF126">
    <property type="entry name" value="TYROSINASE-LIKE PROTEIN TYR-1-RELATED"/>
    <property type="match status" value="1"/>
</dbReference>
<feature type="domain" description="Tyrosinase copper-binding" evidence="4">
    <location>
        <begin position="239"/>
        <end position="256"/>
    </location>
</feature>
<keyword evidence="2" id="KW-0479">Metal-binding</keyword>
<dbReference type="PANTHER" id="PTHR11474">
    <property type="entry name" value="TYROSINASE FAMILY MEMBER"/>
    <property type="match status" value="1"/>
</dbReference>
<dbReference type="AlphaFoldDB" id="A0A1G6RZ21"/>
<dbReference type="SUPFAM" id="SSF48371">
    <property type="entry name" value="ARM repeat"/>
    <property type="match status" value="1"/>
</dbReference>
<accession>A0A1G6RZ21</accession>
<dbReference type="GO" id="GO:0016491">
    <property type="term" value="F:oxidoreductase activity"/>
    <property type="evidence" value="ECO:0007669"/>
    <property type="project" value="InterPro"/>
</dbReference>
<protein>
    <submittedName>
        <fullName evidence="6">HEAT repeat</fullName>
    </submittedName>
</protein>
<dbReference type="Gene3D" id="1.10.1280.10">
    <property type="entry name" value="Di-copper center containing domain from catechol oxidase"/>
    <property type="match status" value="1"/>
</dbReference>
<evidence type="ECO:0000313" key="7">
    <source>
        <dbReference type="Proteomes" id="UP000199245"/>
    </source>
</evidence>
<organism evidence="6 7">
    <name type="scientific">Bradyrhizobium brasilense</name>
    <dbReference type="NCBI Taxonomy" id="1419277"/>
    <lineage>
        <taxon>Bacteria</taxon>
        <taxon>Pseudomonadati</taxon>
        <taxon>Pseudomonadota</taxon>
        <taxon>Alphaproteobacteria</taxon>
        <taxon>Hyphomicrobiales</taxon>
        <taxon>Nitrobacteraceae</taxon>
        <taxon>Bradyrhizobium</taxon>
    </lineage>
</organism>
<name>A0A1G6RZ21_9BRAD</name>
<keyword evidence="3" id="KW-0186">Copper</keyword>
<evidence type="ECO:0000259" key="5">
    <source>
        <dbReference type="PROSITE" id="PS00498"/>
    </source>
</evidence>
<dbReference type="Proteomes" id="UP000199245">
    <property type="component" value="Unassembled WGS sequence"/>
</dbReference>
<dbReference type="EMBL" id="FMZW01000007">
    <property type="protein sequence ID" value="SDD09205.1"/>
    <property type="molecule type" value="Genomic_DNA"/>
</dbReference>
<dbReference type="RefSeq" id="WP_092082072.1">
    <property type="nucleotide sequence ID" value="NZ_FMZW01000007.1"/>
</dbReference>
<dbReference type="InterPro" id="IPR011989">
    <property type="entry name" value="ARM-like"/>
</dbReference>
<dbReference type="PROSITE" id="PS00498">
    <property type="entry name" value="TYROSINASE_2"/>
    <property type="match status" value="1"/>
</dbReference>
<comment type="similarity">
    <text evidence="1">Belongs to the tyrosinase family.</text>
</comment>
<dbReference type="Pfam" id="PF00264">
    <property type="entry name" value="Tyrosinase"/>
    <property type="match status" value="1"/>
</dbReference>
<dbReference type="InterPro" id="IPR016024">
    <property type="entry name" value="ARM-type_fold"/>
</dbReference>
<feature type="domain" description="Tyrosinase copper-binding" evidence="5">
    <location>
        <begin position="377"/>
        <end position="388"/>
    </location>
</feature>
<dbReference type="InterPro" id="IPR050316">
    <property type="entry name" value="Tyrosinase/Hemocyanin"/>
</dbReference>
<dbReference type="GO" id="GO:0046872">
    <property type="term" value="F:metal ion binding"/>
    <property type="evidence" value="ECO:0007669"/>
    <property type="project" value="UniProtKB-KW"/>
</dbReference>
<evidence type="ECO:0000256" key="3">
    <source>
        <dbReference type="ARBA" id="ARBA00023008"/>
    </source>
</evidence>
<dbReference type="SUPFAM" id="SSF48056">
    <property type="entry name" value="Di-copper centre-containing domain"/>
    <property type="match status" value="1"/>
</dbReference>
<dbReference type="PROSITE" id="PS00497">
    <property type="entry name" value="TYROSINASE_1"/>
    <property type="match status" value="1"/>
</dbReference>
<dbReference type="InterPro" id="IPR008922">
    <property type="entry name" value="Di-copper_centre_dom_sf"/>
</dbReference>
<evidence type="ECO:0000256" key="1">
    <source>
        <dbReference type="ARBA" id="ARBA00009928"/>
    </source>
</evidence>
<gene>
    <name evidence="6" type="ORF">SAMN05216337_1007163</name>
</gene>
<dbReference type="InterPro" id="IPR002227">
    <property type="entry name" value="Tyrosinase_Cu-bd"/>
</dbReference>